<evidence type="ECO:0000256" key="2">
    <source>
        <dbReference type="ARBA" id="ARBA00022723"/>
    </source>
</evidence>
<dbReference type="SFLD" id="SFLDG01067">
    <property type="entry name" value="SPASM/twitch_domain_containing"/>
    <property type="match status" value="1"/>
</dbReference>
<evidence type="ECO:0000313" key="6">
    <source>
        <dbReference type="EMBL" id="MCR2043286.1"/>
    </source>
</evidence>
<evidence type="ECO:0000313" key="7">
    <source>
        <dbReference type="Proteomes" id="UP001142078"/>
    </source>
</evidence>
<dbReference type="GO" id="GO:0003824">
    <property type="term" value="F:catalytic activity"/>
    <property type="evidence" value="ECO:0007669"/>
    <property type="project" value="InterPro"/>
</dbReference>
<dbReference type="AlphaFoldDB" id="A0A9X2MGU3"/>
<dbReference type="Proteomes" id="UP001142078">
    <property type="component" value="Unassembled WGS sequence"/>
</dbReference>
<reference evidence="6" key="1">
    <citation type="submission" date="2022-07" db="EMBL/GenBank/DDBJ databases">
        <title>Enhanced cultured diversity of the mouse gut microbiota enables custom-made synthetic communities.</title>
        <authorList>
            <person name="Afrizal A."/>
        </authorList>
    </citation>
    <scope>NUCLEOTIDE SEQUENCE</scope>
    <source>
        <strain evidence="6">DSM 29482</strain>
    </source>
</reference>
<evidence type="ECO:0000256" key="4">
    <source>
        <dbReference type="ARBA" id="ARBA00023014"/>
    </source>
</evidence>
<dbReference type="SUPFAM" id="SSF102114">
    <property type="entry name" value="Radical SAM enzymes"/>
    <property type="match status" value="1"/>
</dbReference>
<organism evidence="6 7">
    <name type="scientific">Anaerosalibacter massiliensis</name>
    <dbReference type="NCBI Taxonomy" id="1347392"/>
    <lineage>
        <taxon>Bacteria</taxon>
        <taxon>Bacillati</taxon>
        <taxon>Bacillota</taxon>
        <taxon>Tissierellia</taxon>
        <taxon>Tissierellales</taxon>
        <taxon>Sporanaerobacteraceae</taxon>
        <taxon>Anaerosalibacter</taxon>
    </lineage>
</organism>
<evidence type="ECO:0000256" key="1">
    <source>
        <dbReference type="ARBA" id="ARBA00022691"/>
    </source>
</evidence>
<dbReference type="Pfam" id="PF04055">
    <property type="entry name" value="Radical_SAM"/>
    <property type="match status" value="1"/>
</dbReference>
<dbReference type="RefSeq" id="WP_257490233.1">
    <property type="nucleotide sequence ID" value="NZ_JANJZL010000002.1"/>
</dbReference>
<keyword evidence="1" id="KW-0949">S-adenosyl-L-methionine</keyword>
<accession>A0A9X2MGU3</accession>
<dbReference type="GO" id="GO:0046872">
    <property type="term" value="F:metal ion binding"/>
    <property type="evidence" value="ECO:0007669"/>
    <property type="project" value="UniProtKB-KW"/>
</dbReference>
<dbReference type="PROSITE" id="PS51918">
    <property type="entry name" value="RADICAL_SAM"/>
    <property type="match status" value="1"/>
</dbReference>
<dbReference type="InterPro" id="IPR007197">
    <property type="entry name" value="rSAM"/>
</dbReference>
<dbReference type="PANTHER" id="PTHR11228:SF7">
    <property type="entry name" value="PQQA PEPTIDE CYCLASE"/>
    <property type="match status" value="1"/>
</dbReference>
<sequence length="417" mass="48143">MYPAVIENSILHYFDDYSILLTNEDNYILNDVETYIIEKFNGNKSIDEIVREISKDLDTRNYSKIKAIVMDFINNKNDFLFLNKNSDYKNLKTSGMKNAKIPINIIISLTNKCNLKCIHCFKNCSNKNKNSIPYETLIDALKFLKDKSISIQLTGGEPMLHDNFFNILSYCIDNFRTTITTTGTLINSNNVKNFKYIDNVQLSLYSHDKNIHDSITRTPGSFKKTILTIKELSNMEIPSTIATIVTKSNINHIEDIINTAYKSGANSIRFGTLIPYGRGTSLSSWILSEEEIKNVELQLEELYKKYKNKINVQTWHEYNTNLKINSKYKALGCGGGLLSWCISEMGIIKPCEFLDDNVYPIGNIKETEVKNLVWEYDFKKMPKNLIKFEKKLNKENTSVKNICKEIKQYYLQYCSNS</sequence>
<name>A0A9X2MGU3_9FIRM</name>
<keyword evidence="3" id="KW-0408">Iron</keyword>
<keyword evidence="2" id="KW-0479">Metal-binding</keyword>
<evidence type="ECO:0000256" key="3">
    <source>
        <dbReference type="ARBA" id="ARBA00023004"/>
    </source>
</evidence>
<feature type="domain" description="Radical SAM core" evidence="5">
    <location>
        <begin position="99"/>
        <end position="313"/>
    </location>
</feature>
<dbReference type="CDD" id="cd01335">
    <property type="entry name" value="Radical_SAM"/>
    <property type="match status" value="1"/>
</dbReference>
<dbReference type="SFLD" id="SFLDS00029">
    <property type="entry name" value="Radical_SAM"/>
    <property type="match status" value="1"/>
</dbReference>
<gene>
    <name evidence="6" type="ORF">NSA23_04055</name>
</gene>
<proteinExistence type="predicted"/>
<dbReference type="InterPro" id="IPR050377">
    <property type="entry name" value="Radical_SAM_PqqE_MftC-like"/>
</dbReference>
<keyword evidence="4" id="KW-0411">Iron-sulfur</keyword>
<dbReference type="InterPro" id="IPR058240">
    <property type="entry name" value="rSAM_sf"/>
</dbReference>
<dbReference type="InterPro" id="IPR013785">
    <property type="entry name" value="Aldolase_TIM"/>
</dbReference>
<dbReference type="PANTHER" id="PTHR11228">
    <property type="entry name" value="RADICAL SAM DOMAIN PROTEIN"/>
    <property type="match status" value="1"/>
</dbReference>
<protein>
    <submittedName>
        <fullName evidence="6">Radical SAM protein</fullName>
    </submittedName>
</protein>
<dbReference type="EMBL" id="JANJZL010000002">
    <property type="protein sequence ID" value="MCR2043286.1"/>
    <property type="molecule type" value="Genomic_DNA"/>
</dbReference>
<dbReference type="GO" id="GO:0051536">
    <property type="term" value="F:iron-sulfur cluster binding"/>
    <property type="evidence" value="ECO:0007669"/>
    <property type="project" value="UniProtKB-KW"/>
</dbReference>
<keyword evidence="7" id="KW-1185">Reference proteome</keyword>
<comment type="caution">
    <text evidence="6">The sequence shown here is derived from an EMBL/GenBank/DDBJ whole genome shotgun (WGS) entry which is preliminary data.</text>
</comment>
<dbReference type="SFLD" id="SFLDG01386">
    <property type="entry name" value="main_SPASM_domain-containing"/>
    <property type="match status" value="1"/>
</dbReference>
<dbReference type="Gene3D" id="3.20.20.70">
    <property type="entry name" value="Aldolase class I"/>
    <property type="match status" value="1"/>
</dbReference>
<evidence type="ECO:0000259" key="5">
    <source>
        <dbReference type="PROSITE" id="PS51918"/>
    </source>
</evidence>